<comment type="caution">
    <text evidence="2">The sequence shown here is derived from an EMBL/GenBank/DDBJ whole genome shotgun (WGS) entry which is preliminary data.</text>
</comment>
<protein>
    <submittedName>
        <fullName evidence="2">Uncharacterized protein</fullName>
    </submittedName>
</protein>
<proteinExistence type="predicted"/>
<dbReference type="Proteomes" id="UP001266305">
    <property type="component" value="Unassembled WGS sequence"/>
</dbReference>
<evidence type="ECO:0000256" key="1">
    <source>
        <dbReference type="SAM" id="MobiDB-lite"/>
    </source>
</evidence>
<dbReference type="EMBL" id="JASSZA010000021">
    <property type="protein sequence ID" value="KAK2085502.1"/>
    <property type="molecule type" value="Genomic_DNA"/>
</dbReference>
<sequence length="114" mass="13030">MQLKETFLSGKWNLTPKATAADGRWCPNRHMDHGMENPEQWARGQHPESLPSSHTFVGDRIPIPRRGSFGFYNMRTSQQLKIKTNKYLYLELPGGEDKATQDRSSEPLCLVSLL</sequence>
<feature type="region of interest" description="Disordered" evidence="1">
    <location>
        <begin position="28"/>
        <end position="57"/>
    </location>
</feature>
<gene>
    <name evidence="2" type="ORF">P7K49_036802</name>
</gene>
<organism evidence="2 3">
    <name type="scientific">Saguinus oedipus</name>
    <name type="common">Cotton-top tamarin</name>
    <name type="synonym">Oedipomidas oedipus</name>
    <dbReference type="NCBI Taxonomy" id="9490"/>
    <lineage>
        <taxon>Eukaryota</taxon>
        <taxon>Metazoa</taxon>
        <taxon>Chordata</taxon>
        <taxon>Craniata</taxon>
        <taxon>Vertebrata</taxon>
        <taxon>Euteleostomi</taxon>
        <taxon>Mammalia</taxon>
        <taxon>Eutheria</taxon>
        <taxon>Euarchontoglires</taxon>
        <taxon>Primates</taxon>
        <taxon>Haplorrhini</taxon>
        <taxon>Platyrrhini</taxon>
        <taxon>Cebidae</taxon>
        <taxon>Callitrichinae</taxon>
        <taxon>Saguinus</taxon>
    </lineage>
</organism>
<evidence type="ECO:0000313" key="3">
    <source>
        <dbReference type="Proteomes" id="UP001266305"/>
    </source>
</evidence>
<accession>A0ABQ9TL68</accession>
<reference evidence="2 3" key="1">
    <citation type="submission" date="2023-05" db="EMBL/GenBank/DDBJ databases">
        <title>B98-5 Cell Line De Novo Hybrid Assembly: An Optical Mapping Approach.</title>
        <authorList>
            <person name="Kananen K."/>
            <person name="Auerbach J.A."/>
            <person name="Kautto E."/>
            <person name="Blachly J.S."/>
        </authorList>
    </citation>
    <scope>NUCLEOTIDE SEQUENCE [LARGE SCALE GENOMIC DNA]</scope>
    <source>
        <strain evidence="2">B95-8</strain>
        <tissue evidence="2">Cell line</tissue>
    </source>
</reference>
<keyword evidence="3" id="KW-1185">Reference proteome</keyword>
<name>A0ABQ9TL68_SAGOE</name>
<evidence type="ECO:0000313" key="2">
    <source>
        <dbReference type="EMBL" id="KAK2085502.1"/>
    </source>
</evidence>